<gene>
    <name evidence="10" type="primary">bla</name>
    <name evidence="10" type="ORF">D0C37_13615</name>
</gene>
<evidence type="ECO:0000256" key="8">
    <source>
        <dbReference type="SAM" id="SignalP"/>
    </source>
</evidence>
<dbReference type="GO" id="GO:0008800">
    <property type="term" value="F:beta-lactamase activity"/>
    <property type="evidence" value="ECO:0007669"/>
    <property type="project" value="UniProtKB-UniRule"/>
</dbReference>
<dbReference type="Proteomes" id="UP000259636">
    <property type="component" value="Chromosome"/>
</dbReference>
<dbReference type="GO" id="GO:0046677">
    <property type="term" value="P:response to antibiotic"/>
    <property type="evidence" value="ECO:0007669"/>
    <property type="project" value="UniProtKB-UniRule"/>
</dbReference>
<keyword evidence="5 6" id="KW-0046">Antibiotic resistance</keyword>
<reference evidence="10 11" key="1">
    <citation type="submission" date="2018-08" db="EMBL/GenBank/DDBJ databases">
        <authorList>
            <person name="Ferrada E.E."/>
            <person name="Latorre B.A."/>
        </authorList>
    </citation>
    <scope>NUCLEOTIDE SEQUENCE [LARGE SCALE GENOMIC DNA]</scope>
    <source>
        <strain evidence="10 11">VK-A60T</strain>
    </source>
</reference>
<dbReference type="KEGG" id="sky:D0C37_13615"/>
<dbReference type="GeneID" id="300115219"/>
<protein>
    <recommendedName>
        <fullName evidence="3 6">Beta-lactamase</fullName>
        <ecNumber evidence="2 6">3.5.2.6</ecNumber>
    </recommendedName>
</protein>
<evidence type="ECO:0000256" key="5">
    <source>
        <dbReference type="ARBA" id="ARBA00023251"/>
    </source>
</evidence>
<feature type="signal peptide" evidence="8">
    <location>
        <begin position="1"/>
        <end position="34"/>
    </location>
</feature>
<evidence type="ECO:0000256" key="3">
    <source>
        <dbReference type="ARBA" id="ARBA00018879"/>
    </source>
</evidence>
<feature type="domain" description="Beta-lactamase class A catalytic" evidence="9">
    <location>
        <begin position="68"/>
        <end position="288"/>
    </location>
</feature>
<organism evidence="10 11">
    <name type="scientific">Streptomyces koyangensis</name>
    <dbReference type="NCBI Taxonomy" id="188770"/>
    <lineage>
        <taxon>Bacteria</taxon>
        <taxon>Bacillati</taxon>
        <taxon>Actinomycetota</taxon>
        <taxon>Actinomycetes</taxon>
        <taxon>Kitasatosporales</taxon>
        <taxon>Streptomycetaceae</taxon>
        <taxon>Streptomyces</taxon>
        <taxon>Streptomyces aurantiacus group</taxon>
    </lineage>
</organism>
<name>A0A385DC27_9ACTN</name>
<dbReference type="Pfam" id="PF13354">
    <property type="entry name" value="Beta-lactamase2"/>
    <property type="match status" value="1"/>
</dbReference>
<dbReference type="EMBL" id="CP031742">
    <property type="protein sequence ID" value="AXQ55540.1"/>
    <property type="molecule type" value="Genomic_DNA"/>
</dbReference>
<keyword evidence="4 6" id="KW-0378">Hydrolase</keyword>
<dbReference type="InterPro" id="IPR058160">
    <property type="entry name" value="BlaC_streptomyces"/>
</dbReference>
<dbReference type="NCBIfam" id="NF033099">
    <property type="entry name" value="bla_Exo"/>
    <property type="match status" value="1"/>
</dbReference>
<comment type="catalytic activity">
    <reaction evidence="6">
        <text>a beta-lactam + H2O = a substituted beta-amino acid</text>
        <dbReference type="Rhea" id="RHEA:20401"/>
        <dbReference type="ChEBI" id="CHEBI:15377"/>
        <dbReference type="ChEBI" id="CHEBI:35627"/>
        <dbReference type="ChEBI" id="CHEBI:140347"/>
        <dbReference type="EC" id="3.5.2.6"/>
    </reaction>
</comment>
<feature type="chain" id="PRO_5017433666" description="Beta-lactamase" evidence="8">
    <location>
        <begin position="35"/>
        <end position="315"/>
    </location>
</feature>
<evidence type="ECO:0000256" key="4">
    <source>
        <dbReference type="ARBA" id="ARBA00022801"/>
    </source>
</evidence>
<dbReference type="PRINTS" id="PR00118">
    <property type="entry name" value="BLACTAMASEA"/>
</dbReference>
<dbReference type="PANTHER" id="PTHR35333:SF3">
    <property type="entry name" value="BETA-LACTAMASE-TYPE TRANSPEPTIDASE FOLD CONTAINING PROTEIN"/>
    <property type="match status" value="1"/>
</dbReference>
<evidence type="ECO:0000256" key="6">
    <source>
        <dbReference type="RuleBase" id="RU361140"/>
    </source>
</evidence>
<evidence type="ECO:0000313" key="10">
    <source>
        <dbReference type="EMBL" id="AXQ55540.1"/>
    </source>
</evidence>
<evidence type="ECO:0000259" key="9">
    <source>
        <dbReference type="Pfam" id="PF13354"/>
    </source>
</evidence>
<proteinExistence type="inferred from homology"/>
<evidence type="ECO:0000313" key="11">
    <source>
        <dbReference type="Proteomes" id="UP000259636"/>
    </source>
</evidence>
<dbReference type="EC" id="3.5.2.6" evidence="2 6"/>
<dbReference type="InterPro" id="IPR006311">
    <property type="entry name" value="TAT_signal"/>
</dbReference>
<dbReference type="InterPro" id="IPR023650">
    <property type="entry name" value="Beta-lactam_class-A_AS"/>
</dbReference>
<dbReference type="SUPFAM" id="SSF56601">
    <property type="entry name" value="beta-lactamase/transpeptidase-like"/>
    <property type="match status" value="1"/>
</dbReference>
<feature type="region of interest" description="Disordered" evidence="7">
    <location>
        <begin position="32"/>
        <end position="53"/>
    </location>
</feature>
<dbReference type="NCBIfam" id="NF033103">
    <property type="entry name" value="bla_class_A"/>
    <property type="match status" value="1"/>
</dbReference>
<evidence type="ECO:0000256" key="2">
    <source>
        <dbReference type="ARBA" id="ARBA00012865"/>
    </source>
</evidence>
<dbReference type="InterPro" id="IPR045155">
    <property type="entry name" value="Beta-lactam_cat"/>
</dbReference>
<accession>A0A385DC27</accession>
<dbReference type="AlphaFoldDB" id="A0A385DC27"/>
<keyword evidence="8" id="KW-0732">Signal</keyword>
<comment type="similarity">
    <text evidence="1 6">Belongs to the class-A beta-lactamase family.</text>
</comment>
<dbReference type="PANTHER" id="PTHR35333">
    <property type="entry name" value="BETA-LACTAMASE"/>
    <property type="match status" value="1"/>
</dbReference>
<dbReference type="GO" id="GO:0030655">
    <property type="term" value="P:beta-lactam antibiotic catabolic process"/>
    <property type="evidence" value="ECO:0007669"/>
    <property type="project" value="InterPro"/>
</dbReference>
<dbReference type="InterPro" id="IPR000871">
    <property type="entry name" value="Beta-lactam_class-A"/>
</dbReference>
<dbReference type="Gene3D" id="3.40.710.10">
    <property type="entry name" value="DD-peptidase/beta-lactamase superfamily"/>
    <property type="match status" value="1"/>
</dbReference>
<dbReference type="RefSeq" id="WP_117349423.1">
    <property type="nucleotide sequence ID" value="NZ_CP031742.1"/>
</dbReference>
<evidence type="ECO:0000256" key="7">
    <source>
        <dbReference type="SAM" id="MobiDB-lite"/>
    </source>
</evidence>
<sequence length="315" mass="33518">MHPSTSRPSRRTLLTATAGAAVAAATLVPGTAHAASSSSRGGGHGSGSGSDAERRLARLERESGIRLGVYAYDSGSGRTVAYRADELFPMCSVFKTLSSAAVLRDLDRDGEFLSRRIFYTQDDVERAGGAPETGKEENLANGMTVEELCKVSITASDNCAANLTLRELGGPNAVTRFVRSLGDRVTRLDRFEPELNSAEPGRVTDTTSPRAITRTYGRLVLGDALNPRDRRLLTSWLLANTTSGDRFRAGVPEDWVLGDKTGAGHYGTNNDAGVTWPPGRPPIVLTVLSTQTEQDAVRDDGLVADAARVLAETLG</sequence>
<dbReference type="PROSITE" id="PS51318">
    <property type="entry name" value="TAT"/>
    <property type="match status" value="1"/>
</dbReference>
<dbReference type="InterPro" id="IPR012338">
    <property type="entry name" value="Beta-lactam/transpept-like"/>
</dbReference>
<evidence type="ECO:0000256" key="1">
    <source>
        <dbReference type="ARBA" id="ARBA00009009"/>
    </source>
</evidence>
<dbReference type="PROSITE" id="PS00146">
    <property type="entry name" value="BETA_LACTAMASE_A"/>
    <property type="match status" value="1"/>
</dbReference>